<dbReference type="PANTHER" id="PTHR38766:SF1">
    <property type="entry name" value="FLAGELLAR PROTEIN FLIO"/>
    <property type="match status" value="1"/>
</dbReference>
<dbReference type="PANTHER" id="PTHR38766">
    <property type="entry name" value="FLAGELLAR PROTEIN FLIO"/>
    <property type="match status" value="1"/>
</dbReference>
<evidence type="ECO:0000313" key="9">
    <source>
        <dbReference type="Proteomes" id="UP000015559"/>
    </source>
</evidence>
<dbReference type="InterPro" id="IPR022781">
    <property type="entry name" value="Flagellar_biosynth_FliO"/>
</dbReference>
<evidence type="ECO:0000256" key="1">
    <source>
        <dbReference type="ARBA" id="ARBA00022475"/>
    </source>
</evidence>
<evidence type="ECO:0000256" key="2">
    <source>
        <dbReference type="ARBA" id="ARBA00022692"/>
    </source>
</evidence>
<dbReference type="eggNOG" id="COG3190">
    <property type="taxonomic scope" value="Bacteria"/>
</dbReference>
<dbReference type="Pfam" id="PF04347">
    <property type="entry name" value="FliO"/>
    <property type="match status" value="1"/>
</dbReference>
<dbReference type="InterPro" id="IPR052205">
    <property type="entry name" value="FliO/MopB"/>
</dbReference>
<dbReference type="GO" id="GO:0005886">
    <property type="term" value="C:plasma membrane"/>
    <property type="evidence" value="ECO:0007669"/>
    <property type="project" value="UniProtKB-SubCell"/>
</dbReference>
<dbReference type="RefSeq" id="WP_021035809.1">
    <property type="nucleotide sequence ID" value="NC_022357.1"/>
</dbReference>
<evidence type="ECO:0000256" key="3">
    <source>
        <dbReference type="ARBA" id="ARBA00022989"/>
    </source>
</evidence>
<keyword evidence="8" id="KW-0282">Flagellum</keyword>
<keyword evidence="9" id="KW-1185">Reference proteome</keyword>
<dbReference type="Proteomes" id="UP000015559">
    <property type="component" value="Chromosome"/>
</dbReference>
<evidence type="ECO:0000256" key="7">
    <source>
        <dbReference type="RuleBase" id="RU362064"/>
    </source>
</evidence>
<comment type="subcellular location">
    <subcellularLocation>
        <location evidence="7">Cell membrane</location>
    </subcellularLocation>
    <subcellularLocation>
        <location evidence="7">Bacterial flagellum basal body</location>
    </subcellularLocation>
</comment>
<evidence type="ECO:0000313" key="8">
    <source>
        <dbReference type="EMBL" id="BAN35065.1"/>
    </source>
</evidence>
<dbReference type="HOGENOM" id="CLU_113213_0_1_4"/>
<evidence type="ECO:0000256" key="6">
    <source>
        <dbReference type="ARBA" id="ARBA00037937"/>
    </source>
</evidence>
<reference evidence="8 9" key="1">
    <citation type="journal article" date="2012" name="Appl. Environ. Microbiol.">
        <title>Draft genome sequence of a psychrotolerant sulfur-oxidizing bacterium, Sulfuricella denitrificans skB26, and proteomic insights into cold adaptation.</title>
        <authorList>
            <person name="Watanabe T."/>
            <person name="Kojima H."/>
            <person name="Fukui M."/>
        </authorList>
    </citation>
    <scope>NUCLEOTIDE SEQUENCE [LARGE SCALE GENOMIC DNA]</scope>
    <source>
        <strain evidence="9">skB26</strain>
    </source>
</reference>
<keyword evidence="4 7" id="KW-0472">Membrane</keyword>
<gene>
    <name evidence="8" type="ORF">SCD_n01236</name>
</gene>
<keyword evidence="1 7" id="KW-1003">Cell membrane</keyword>
<evidence type="ECO:0000256" key="4">
    <source>
        <dbReference type="ARBA" id="ARBA00023136"/>
    </source>
</evidence>
<evidence type="ECO:0000256" key="5">
    <source>
        <dbReference type="ARBA" id="ARBA00023143"/>
    </source>
</evidence>
<keyword evidence="5 7" id="KW-0975">Bacterial flagellum</keyword>
<keyword evidence="8" id="KW-0966">Cell projection</keyword>
<dbReference type="AlphaFoldDB" id="S6AA14"/>
<proteinExistence type="inferred from homology"/>
<accession>S6AA14</accession>
<keyword evidence="8" id="KW-0969">Cilium</keyword>
<comment type="similarity">
    <text evidence="6 7">Belongs to the FliO/MopB family.</text>
</comment>
<feature type="transmembrane region" description="Helical" evidence="7">
    <location>
        <begin position="43"/>
        <end position="65"/>
    </location>
</feature>
<keyword evidence="3 7" id="KW-1133">Transmembrane helix</keyword>
<dbReference type="STRING" id="1163617.SCD_n01236"/>
<dbReference type="EMBL" id="AP013066">
    <property type="protein sequence ID" value="BAN35065.1"/>
    <property type="molecule type" value="Genomic_DNA"/>
</dbReference>
<name>S6AA14_SULDS</name>
<keyword evidence="2 7" id="KW-0812">Transmembrane</keyword>
<dbReference type="GO" id="GO:0044781">
    <property type="term" value="P:bacterial-type flagellum organization"/>
    <property type="evidence" value="ECO:0007669"/>
    <property type="project" value="UniProtKB-UniRule"/>
</dbReference>
<dbReference type="NCBIfam" id="TIGR03500">
    <property type="entry name" value="FliO_TIGR"/>
    <property type="match status" value="1"/>
</dbReference>
<dbReference type="OrthoDB" id="9182371at2"/>
<dbReference type="GO" id="GO:0009425">
    <property type="term" value="C:bacterial-type flagellum basal body"/>
    <property type="evidence" value="ECO:0007669"/>
    <property type="project" value="UniProtKB-SubCell"/>
</dbReference>
<protein>
    <recommendedName>
        <fullName evidence="7">Flagellar protein</fullName>
    </recommendedName>
</protein>
<sequence>MSPMNETVARLSVGLSLFLLSFTILAAEPVVPVPIASPISFGGMFQVLLGLGLVLVTVAGSAWLLRRFSPGQIGAGGAVKVIGGVALGPKERLVLVEIGETWLVLGVAPGQVNTLHTLVKPEGGAFSEVPSSGEENGFSVWLKQAMQGRKLGK</sequence>
<organism evidence="8 9">
    <name type="scientific">Sulfuricella denitrificans (strain DSM 22764 / NBRC 105220 / skB26)</name>
    <dbReference type="NCBI Taxonomy" id="1163617"/>
    <lineage>
        <taxon>Bacteria</taxon>
        <taxon>Pseudomonadati</taxon>
        <taxon>Pseudomonadota</taxon>
        <taxon>Betaproteobacteria</taxon>
        <taxon>Nitrosomonadales</taxon>
        <taxon>Sulfuricellaceae</taxon>
        <taxon>Sulfuricella</taxon>
    </lineage>
</organism>
<dbReference type="KEGG" id="sdr:SCD_n01236"/>